<dbReference type="EMBL" id="MDYQ01000557">
    <property type="protein sequence ID" value="PRP73742.1"/>
    <property type="molecule type" value="Genomic_DNA"/>
</dbReference>
<protein>
    <submittedName>
        <fullName evidence="2">Mucin-13-like</fullName>
    </submittedName>
</protein>
<dbReference type="Proteomes" id="UP000241769">
    <property type="component" value="Unassembled WGS sequence"/>
</dbReference>
<evidence type="ECO:0000313" key="3">
    <source>
        <dbReference type="Proteomes" id="UP000241769"/>
    </source>
</evidence>
<dbReference type="AlphaFoldDB" id="A0A2P6MPX9"/>
<comment type="caution">
    <text evidence="2">The sequence shown here is derived from an EMBL/GenBank/DDBJ whole genome shotgun (WGS) entry which is preliminary data.</text>
</comment>
<dbReference type="InParanoid" id="A0A2P6MPX9"/>
<organism evidence="2 3">
    <name type="scientific">Planoprotostelium fungivorum</name>
    <dbReference type="NCBI Taxonomy" id="1890364"/>
    <lineage>
        <taxon>Eukaryota</taxon>
        <taxon>Amoebozoa</taxon>
        <taxon>Evosea</taxon>
        <taxon>Variosea</taxon>
        <taxon>Cavosteliida</taxon>
        <taxon>Cavosteliaceae</taxon>
        <taxon>Planoprotostelium</taxon>
    </lineage>
</organism>
<reference evidence="2 3" key="1">
    <citation type="journal article" date="2018" name="Genome Biol. Evol.">
        <title>Multiple Roots of Fruiting Body Formation in Amoebozoa.</title>
        <authorList>
            <person name="Hillmann F."/>
            <person name="Forbes G."/>
            <person name="Novohradska S."/>
            <person name="Ferling I."/>
            <person name="Riege K."/>
            <person name="Groth M."/>
            <person name="Westermann M."/>
            <person name="Marz M."/>
            <person name="Spaller T."/>
            <person name="Winckler T."/>
            <person name="Schaap P."/>
            <person name="Glockner G."/>
        </authorList>
    </citation>
    <scope>NUCLEOTIDE SEQUENCE [LARGE SCALE GENOMIC DNA]</scope>
    <source>
        <strain evidence="2 3">Jena</strain>
    </source>
</reference>
<feature type="compositionally biased region" description="Basic residues" evidence="1">
    <location>
        <begin position="471"/>
        <end position="482"/>
    </location>
</feature>
<sequence>CSTADSLGKTKTVFVFSFGVAEWQARHRPSLKDFLSSPSDQAISQGFSFQSVRSVSQESEDEKLAMVLRVLRRSKPSMPPDSFIFIFSFSILHQINKIGTQILPQRSEEVATTRKPNQMFTPNLSPLMINEYGWSVRFRRNGQIDEEEEITVDHGGDVNKWPWSSKILQDHIFTSGYYFQVKRLATSCRSTSIVLNTLRTVSDCDGDYETRVQFLPVYGGDKGSVHLQRIGGPWMDPSVYNPNCGLKPDVDKHSDTRLFPQRFEGKEEETFRYERDTSLVRDIIDFWKRVASTVPCDKRIPHMVGDPTMTGGGKNKTVYSDTHCVTYGKEETLNNNYLLPEGQPPTRAPAKKSATDANDSSKEEEAKPDKTSDSDKDSPLGSRRGHKGHHSPELKARTASSTTTATRSTRSTSKQALPTAIIFPTGARTLTSSGSPDGRAVMIATTGQPGATSSFWAATGFHAQPLTRPSATKKKRTKKTTHSKLAPCPLTRPSATKKKRTKKTTHSKLAPCVMCLSEMSRIDVIFLDSQLRSWISHADFVEEDLSLD</sequence>
<feature type="region of interest" description="Disordered" evidence="1">
    <location>
        <begin position="335"/>
        <end position="420"/>
    </location>
</feature>
<feature type="region of interest" description="Disordered" evidence="1">
    <location>
        <begin position="467"/>
        <end position="503"/>
    </location>
</feature>
<keyword evidence="3" id="KW-1185">Reference proteome</keyword>
<name>A0A2P6MPX9_9EUKA</name>
<feature type="compositionally biased region" description="Low complexity" evidence="1">
    <location>
        <begin position="397"/>
        <end position="413"/>
    </location>
</feature>
<evidence type="ECO:0000256" key="1">
    <source>
        <dbReference type="SAM" id="MobiDB-lite"/>
    </source>
</evidence>
<feature type="compositionally biased region" description="Basic and acidic residues" evidence="1">
    <location>
        <begin position="359"/>
        <end position="378"/>
    </location>
</feature>
<accession>A0A2P6MPX9</accession>
<feature type="non-terminal residue" evidence="2">
    <location>
        <position position="1"/>
    </location>
</feature>
<proteinExistence type="predicted"/>
<gene>
    <name evidence="2" type="ORF">PROFUN_16421</name>
</gene>
<evidence type="ECO:0000313" key="2">
    <source>
        <dbReference type="EMBL" id="PRP73742.1"/>
    </source>
</evidence>